<evidence type="ECO:0000256" key="9">
    <source>
        <dbReference type="RuleBase" id="RU003500"/>
    </source>
</evidence>
<evidence type="ECO:0000256" key="10">
    <source>
        <dbReference type="SAM" id="SignalP"/>
    </source>
</evidence>
<keyword evidence="6 9" id="KW-0879">Wnt signaling pathway</keyword>
<name>A0AAD9UF19_RIDPI</name>
<evidence type="ECO:0000256" key="6">
    <source>
        <dbReference type="ARBA" id="ARBA00022687"/>
    </source>
</evidence>
<dbReference type="Proteomes" id="UP001209878">
    <property type="component" value="Unassembled WGS sequence"/>
</dbReference>
<feature type="chain" id="PRO_5042121237" description="Protein Wnt" evidence="10">
    <location>
        <begin position="23"/>
        <end position="349"/>
    </location>
</feature>
<evidence type="ECO:0000256" key="8">
    <source>
        <dbReference type="ARBA" id="ARBA00023288"/>
    </source>
</evidence>
<comment type="similarity">
    <text evidence="2 9">Belongs to the Wnt family.</text>
</comment>
<dbReference type="PANTHER" id="PTHR12027:SF81">
    <property type="entry name" value="WNT INHIBITOR OF DORSAL PROTEIN"/>
    <property type="match status" value="1"/>
</dbReference>
<evidence type="ECO:0000313" key="12">
    <source>
        <dbReference type="Proteomes" id="UP001209878"/>
    </source>
</evidence>
<dbReference type="CDD" id="cd19340">
    <property type="entry name" value="Wnt_Wnt8"/>
    <property type="match status" value="1"/>
</dbReference>
<keyword evidence="7" id="KW-1015">Disulfide bond</keyword>
<dbReference type="EMBL" id="JAODUO010000178">
    <property type="protein sequence ID" value="KAK2187098.1"/>
    <property type="molecule type" value="Genomic_DNA"/>
</dbReference>
<keyword evidence="12" id="KW-1185">Reference proteome</keyword>
<dbReference type="GO" id="GO:0005109">
    <property type="term" value="F:frizzled binding"/>
    <property type="evidence" value="ECO:0007669"/>
    <property type="project" value="TreeGrafter"/>
</dbReference>
<comment type="caution">
    <text evidence="11">The sequence shown here is derived from an EMBL/GenBank/DDBJ whole genome shotgun (WGS) entry which is preliminary data.</text>
</comment>
<dbReference type="Gene3D" id="3.30.2460.20">
    <property type="match status" value="1"/>
</dbReference>
<accession>A0AAD9UF19</accession>
<dbReference type="GO" id="GO:0005615">
    <property type="term" value="C:extracellular space"/>
    <property type="evidence" value="ECO:0007669"/>
    <property type="project" value="TreeGrafter"/>
</dbReference>
<dbReference type="GO" id="GO:0045165">
    <property type="term" value="P:cell fate commitment"/>
    <property type="evidence" value="ECO:0007669"/>
    <property type="project" value="TreeGrafter"/>
</dbReference>
<keyword evidence="4" id="KW-0964">Secreted</keyword>
<comment type="subcellular location">
    <subcellularLocation>
        <location evidence="1 9">Secreted</location>
        <location evidence="1 9">Extracellular space</location>
        <location evidence="1 9">Extracellular matrix</location>
    </subcellularLocation>
</comment>
<dbReference type="PANTHER" id="PTHR12027">
    <property type="entry name" value="WNT RELATED"/>
    <property type="match status" value="1"/>
</dbReference>
<evidence type="ECO:0000256" key="2">
    <source>
        <dbReference type="ARBA" id="ARBA00005683"/>
    </source>
</evidence>
<dbReference type="GO" id="GO:0030182">
    <property type="term" value="P:neuron differentiation"/>
    <property type="evidence" value="ECO:0007669"/>
    <property type="project" value="TreeGrafter"/>
</dbReference>
<evidence type="ECO:0000256" key="3">
    <source>
        <dbReference type="ARBA" id="ARBA00022473"/>
    </source>
</evidence>
<dbReference type="PROSITE" id="PS00246">
    <property type="entry name" value="WNT1"/>
    <property type="match status" value="1"/>
</dbReference>
<comment type="function">
    <text evidence="9">Ligand for members of the frizzled family of seven transmembrane receptors.</text>
</comment>
<dbReference type="GO" id="GO:0060070">
    <property type="term" value="P:canonical Wnt signaling pathway"/>
    <property type="evidence" value="ECO:0007669"/>
    <property type="project" value="TreeGrafter"/>
</dbReference>
<keyword evidence="5" id="KW-0272">Extracellular matrix</keyword>
<gene>
    <name evidence="11" type="ORF">NP493_179g01068</name>
</gene>
<organism evidence="11 12">
    <name type="scientific">Ridgeia piscesae</name>
    <name type="common">Tubeworm</name>
    <dbReference type="NCBI Taxonomy" id="27915"/>
    <lineage>
        <taxon>Eukaryota</taxon>
        <taxon>Metazoa</taxon>
        <taxon>Spiralia</taxon>
        <taxon>Lophotrochozoa</taxon>
        <taxon>Annelida</taxon>
        <taxon>Polychaeta</taxon>
        <taxon>Sedentaria</taxon>
        <taxon>Canalipalpata</taxon>
        <taxon>Sabellida</taxon>
        <taxon>Siboglinidae</taxon>
        <taxon>Ridgeia</taxon>
    </lineage>
</organism>
<evidence type="ECO:0000256" key="5">
    <source>
        <dbReference type="ARBA" id="ARBA00022530"/>
    </source>
</evidence>
<reference evidence="11" key="1">
    <citation type="journal article" date="2023" name="Mol. Biol. Evol.">
        <title>Third-Generation Sequencing Reveals the Adaptive Role of the Epigenome in Three Deep-Sea Polychaetes.</title>
        <authorList>
            <person name="Perez M."/>
            <person name="Aroh O."/>
            <person name="Sun Y."/>
            <person name="Lan Y."/>
            <person name="Juniper S.K."/>
            <person name="Young C.R."/>
            <person name="Angers B."/>
            <person name="Qian P.Y."/>
        </authorList>
    </citation>
    <scope>NUCLEOTIDE SEQUENCE</scope>
    <source>
        <strain evidence="11">R07B-5</strain>
    </source>
</reference>
<dbReference type="SMART" id="SM00097">
    <property type="entry name" value="WNT1"/>
    <property type="match status" value="1"/>
</dbReference>
<protein>
    <recommendedName>
        <fullName evidence="9">Protein Wnt</fullName>
    </recommendedName>
</protein>
<keyword evidence="3 9" id="KW-0217">Developmental protein</keyword>
<feature type="signal peptide" evidence="10">
    <location>
        <begin position="1"/>
        <end position="22"/>
    </location>
</feature>
<dbReference type="PRINTS" id="PR01349">
    <property type="entry name" value="WNTPROTEIN"/>
</dbReference>
<dbReference type="AlphaFoldDB" id="A0AAD9UF19"/>
<sequence length="349" mass="39000">MCGTEVVALLQTLLSFTDTVAAGVRRGMHECRYQFRWHRWNCSFSQPPAFTDTAGLQVTPEMAYVQAISAAGVVHVVAKNCSSGHIDNCRCDETHDGRRVGVNWNWGGCSDDIRFGVSICKTFMDAVEPNKDARAAVYLHNTEAGRRAVRRTLRLMCKCHGVSGSCTTSTCWLQLAQLRSVGNFLKKRHARAVKVDFQNGVMQQQTNTKWYRRKQPIKVTDLLYVTPAPDYCWLNGTQRTLGRHCVRPAKGAGGTSYERRSCRVLCRACGLDVSETQVMVETGCHCRFHWCCAVRCAHRLECFSSSLLSVLASISGDGPVSSRCQRLWGEPGTIECRESNTFHLCLVFV</sequence>
<dbReference type="GO" id="GO:0005125">
    <property type="term" value="F:cytokine activity"/>
    <property type="evidence" value="ECO:0007669"/>
    <property type="project" value="TreeGrafter"/>
</dbReference>
<evidence type="ECO:0000256" key="1">
    <source>
        <dbReference type="ARBA" id="ARBA00004498"/>
    </source>
</evidence>
<evidence type="ECO:0000256" key="4">
    <source>
        <dbReference type="ARBA" id="ARBA00022525"/>
    </source>
</evidence>
<evidence type="ECO:0000313" key="11">
    <source>
        <dbReference type="EMBL" id="KAK2187098.1"/>
    </source>
</evidence>
<keyword evidence="10" id="KW-0732">Signal</keyword>
<dbReference type="InterPro" id="IPR018161">
    <property type="entry name" value="Wnt_CS"/>
</dbReference>
<dbReference type="Pfam" id="PF00110">
    <property type="entry name" value="wnt"/>
    <property type="match status" value="1"/>
</dbReference>
<dbReference type="InterPro" id="IPR005817">
    <property type="entry name" value="Wnt"/>
</dbReference>
<proteinExistence type="inferred from homology"/>
<dbReference type="InterPro" id="IPR043158">
    <property type="entry name" value="Wnt_C"/>
</dbReference>
<evidence type="ECO:0000256" key="7">
    <source>
        <dbReference type="ARBA" id="ARBA00023157"/>
    </source>
</evidence>
<keyword evidence="8" id="KW-0449">Lipoprotein</keyword>